<organism evidence="2 3">
    <name type="scientific">Fibrisoma montanum</name>
    <dbReference type="NCBI Taxonomy" id="2305895"/>
    <lineage>
        <taxon>Bacteria</taxon>
        <taxon>Pseudomonadati</taxon>
        <taxon>Bacteroidota</taxon>
        <taxon>Cytophagia</taxon>
        <taxon>Cytophagales</taxon>
        <taxon>Spirosomataceae</taxon>
        <taxon>Fibrisoma</taxon>
    </lineage>
</organism>
<gene>
    <name evidence="2" type="ORF">DYU11_31865</name>
</gene>
<reference evidence="2 3" key="1">
    <citation type="submission" date="2018-08" db="EMBL/GenBank/DDBJ databases">
        <title>Fibrisoma montanum sp. nov., isolated from Danxia mountain soil.</title>
        <authorList>
            <person name="Huang Y."/>
        </authorList>
    </citation>
    <scope>NUCLEOTIDE SEQUENCE [LARGE SCALE GENOMIC DNA]</scope>
    <source>
        <strain evidence="2 3">HYT19</strain>
    </source>
</reference>
<dbReference type="EMBL" id="QXED01000018">
    <property type="protein sequence ID" value="RIV17452.1"/>
    <property type="molecule type" value="Genomic_DNA"/>
</dbReference>
<keyword evidence="1" id="KW-0732">Signal</keyword>
<dbReference type="InterPro" id="IPR021314">
    <property type="entry name" value="DUF2911"/>
</dbReference>
<dbReference type="OrthoDB" id="195456at2"/>
<protein>
    <submittedName>
        <fullName evidence="2">DUF2911 domain-containing protein</fullName>
    </submittedName>
</protein>
<sequence length="287" mass="31926">MNALFKSIASLTLLAGLITQPVRAQLSLPEPSPPTTIRQKIGFTDLTIDYSRPAVKGRTIFGGLVPYGKIWRTGASDATILTLTDPVTLAGKPLAAGSYSLFTIPNRADWTVILNKHVGGHGLDGYDEKSDVMRFTVKADSSARFYESFTIEIQDLVRNQATIYLNWANTSVHFPIVSNADERITAEIMDRINVKKEDKPGLYYQAALYYFDQEKDTKQALSWATKSVELKPAFNYLHLQAKLLARAGDYKGAIAAAQKSAQAAQQEKFTDYVTINNRLIAEWEKKL</sequence>
<feature type="chain" id="PRO_5019286786" evidence="1">
    <location>
        <begin position="25"/>
        <end position="287"/>
    </location>
</feature>
<evidence type="ECO:0000313" key="3">
    <source>
        <dbReference type="Proteomes" id="UP000283523"/>
    </source>
</evidence>
<evidence type="ECO:0000256" key="1">
    <source>
        <dbReference type="SAM" id="SignalP"/>
    </source>
</evidence>
<feature type="signal peptide" evidence="1">
    <location>
        <begin position="1"/>
        <end position="24"/>
    </location>
</feature>
<dbReference type="Proteomes" id="UP000283523">
    <property type="component" value="Unassembled WGS sequence"/>
</dbReference>
<name>A0A418LW53_9BACT</name>
<proteinExistence type="predicted"/>
<dbReference type="AlphaFoldDB" id="A0A418LW53"/>
<dbReference type="Gene3D" id="1.25.40.10">
    <property type="entry name" value="Tetratricopeptide repeat domain"/>
    <property type="match status" value="1"/>
</dbReference>
<dbReference type="InterPro" id="IPR011990">
    <property type="entry name" value="TPR-like_helical_dom_sf"/>
</dbReference>
<accession>A0A418LW53</accession>
<comment type="caution">
    <text evidence="2">The sequence shown here is derived from an EMBL/GenBank/DDBJ whole genome shotgun (WGS) entry which is preliminary data.</text>
</comment>
<dbReference type="Pfam" id="PF11138">
    <property type="entry name" value="DUF2911"/>
    <property type="match status" value="1"/>
</dbReference>
<evidence type="ECO:0000313" key="2">
    <source>
        <dbReference type="EMBL" id="RIV17452.1"/>
    </source>
</evidence>
<dbReference type="RefSeq" id="WP_119671808.1">
    <property type="nucleotide sequence ID" value="NZ_QXED01000018.1"/>
</dbReference>
<keyword evidence="3" id="KW-1185">Reference proteome</keyword>